<dbReference type="GO" id="GO:0008270">
    <property type="term" value="F:zinc ion binding"/>
    <property type="evidence" value="ECO:0007669"/>
    <property type="project" value="InterPro"/>
</dbReference>
<dbReference type="PROSITE" id="PS50048">
    <property type="entry name" value="ZN2_CY6_FUNGAL_2"/>
    <property type="match status" value="1"/>
</dbReference>
<dbReference type="GO" id="GO:0000981">
    <property type="term" value="F:DNA-binding transcription factor activity, RNA polymerase II-specific"/>
    <property type="evidence" value="ECO:0007669"/>
    <property type="project" value="InterPro"/>
</dbReference>
<evidence type="ECO:0000313" key="9">
    <source>
        <dbReference type="Proteomes" id="UP000193922"/>
    </source>
</evidence>
<evidence type="ECO:0000259" key="7">
    <source>
        <dbReference type="PROSITE" id="PS50048"/>
    </source>
</evidence>
<name>A0A1Y1W9F0_9FUNG</name>
<sequence length="937" mass="105513">MTKYLSISSLLNTSASADAGDAGDADDSQQRPGNKPYPPRTNSTDSGLAHGTKPEAHMAPQQNQQHTPLLHSVAAAAETPVPTVTDTESQQHLSPPQSLQQHQKQQQQQLQQQQQQQLGQTMLVSPPPHHRQQQVTFQQQQHQQIPPPPPPFGAQYSVPPPHNTLPSAPQHHGAVVYPPGLIRVQPGYSVYDYRYWPYPQHGFPGPMPHHPPPPLPPHMYSTPSAYYASMSATASSDSNSDQKQVPWRRQRRSKACLHCHMKKIKCEGDGPACMNCLRNGIDCQWVQTKKRGPKPKAKTTGTPPRQKDAEDAKDAANQPLLQSSTISSPTSIGINSPAVTSSEQDTMSPALTVSTSAVGENESKSSGTLNSGAAAIRSAVSTPPVTASLPAISVRRSREPMPFDELMRQFHSDKVPKESRDAVTFYFDYFYGVCPIFHPATFIRRLIDGEIDPILIDSMRATTARIMSKHTGQHIDVEQLMTDVKERLLLGLDRPTVDYVRAVVIMASLAGGEGQFISYNSLTCLATSLITRLGWHMMDLNKRAEGMPWDEWCEQEIKRRTYWVTYQIDSYQGYLADRQMTLPVSRLYIWPPGCDPVWEDVSVPQITEWPTQHSPAVSEEYLSETGCMSYAFVEMTELTRIITRFNRFLWDVKINNMVQLSNPAYTAQYQFLDCPDPVDMPRLARNGTLTDYAEFVRLSDTLFAWRDRLVPAEKLRSGAAPMRDISEFGSLSHRRFLTRVRFFCLRCYFTPMIIGFHQCNRPSFFLDPESMSSRGTPGAPDRASPAKSDCIEDTVIREMLGMAFADNWNDGLRAYDVNEDSWNVCVREAYDLERHLDRNSDIPMDRCDQVMPLCLFTVITVLLRQIRMCRRKISDGAPNERALLAEVSNCGRLLRRYWTMLQDLGFMWGVKGMEQLLRVMQIEEIANAADMFSGLSL</sequence>
<dbReference type="Pfam" id="PF00172">
    <property type="entry name" value="Zn_clus"/>
    <property type="match status" value="1"/>
</dbReference>
<dbReference type="InterPro" id="IPR036864">
    <property type="entry name" value="Zn2-C6_fun-type_DNA-bd_sf"/>
</dbReference>
<feature type="region of interest" description="Disordered" evidence="6">
    <location>
        <begin position="14"/>
        <end position="171"/>
    </location>
</feature>
<keyword evidence="5" id="KW-0539">Nucleus</keyword>
<evidence type="ECO:0000256" key="5">
    <source>
        <dbReference type="ARBA" id="ARBA00023242"/>
    </source>
</evidence>
<dbReference type="PROSITE" id="PS00463">
    <property type="entry name" value="ZN2_CY6_FUNGAL_1"/>
    <property type="match status" value="1"/>
</dbReference>
<keyword evidence="3" id="KW-0805">Transcription regulation</keyword>
<feature type="compositionally biased region" description="Basic and acidic residues" evidence="6">
    <location>
        <begin position="305"/>
        <end position="314"/>
    </location>
</feature>
<accession>A0A1Y1W9F0</accession>
<dbReference type="SMART" id="SM00066">
    <property type="entry name" value="GAL4"/>
    <property type="match status" value="1"/>
</dbReference>
<dbReference type="Pfam" id="PF04082">
    <property type="entry name" value="Fungal_trans"/>
    <property type="match status" value="1"/>
</dbReference>
<proteinExistence type="predicted"/>
<feature type="region of interest" description="Disordered" evidence="6">
    <location>
        <begin position="289"/>
        <end position="348"/>
    </location>
</feature>
<dbReference type="CDD" id="cd12148">
    <property type="entry name" value="fungal_TF_MHR"/>
    <property type="match status" value="1"/>
</dbReference>
<dbReference type="CDD" id="cd00067">
    <property type="entry name" value="GAL4"/>
    <property type="match status" value="1"/>
</dbReference>
<dbReference type="SUPFAM" id="SSF57701">
    <property type="entry name" value="Zn2/Cys6 DNA-binding domain"/>
    <property type="match status" value="1"/>
</dbReference>
<feature type="compositionally biased region" description="Polar residues" evidence="6">
    <location>
        <begin position="333"/>
        <end position="348"/>
    </location>
</feature>
<dbReference type="GeneID" id="63806981"/>
<comment type="caution">
    <text evidence="8">The sequence shown here is derived from an EMBL/GenBank/DDBJ whole genome shotgun (WGS) entry which is preliminary data.</text>
</comment>
<reference evidence="8 9" key="1">
    <citation type="submission" date="2016-07" db="EMBL/GenBank/DDBJ databases">
        <title>Pervasive Adenine N6-methylation of Active Genes in Fungi.</title>
        <authorList>
            <consortium name="DOE Joint Genome Institute"/>
            <person name="Mondo S.J."/>
            <person name="Dannebaum R.O."/>
            <person name="Kuo R.C."/>
            <person name="Labutti K."/>
            <person name="Haridas S."/>
            <person name="Kuo A."/>
            <person name="Salamov A."/>
            <person name="Ahrendt S.R."/>
            <person name="Lipzen A."/>
            <person name="Sullivan W."/>
            <person name="Andreopoulos W.B."/>
            <person name="Clum A."/>
            <person name="Lindquist E."/>
            <person name="Daum C."/>
            <person name="Ramamoorthy G.K."/>
            <person name="Gryganskyi A."/>
            <person name="Culley D."/>
            <person name="Magnuson J.K."/>
            <person name="James T.Y."/>
            <person name="O'Malley M.A."/>
            <person name="Stajich J.E."/>
            <person name="Spatafora J.W."/>
            <person name="Visel A."/>
            <person name="Grigoriev I.V."/>
        </authorList>
    </citation>
    <scope>NUCLEOTIDE SEQUENCE [LARGE SCALE GENOMIC DNA]</scope>
    <source>
        <strain evidence="8 9">ATCC 12442</strain>
    </source>
</reference>
<dbReference type="InterPro" id="IPR050815">
    <property type="entry name" value="TF_fung"/>
</dbReference>
<dbReference type="OrthoDB" id="2123952at2759"/>
<evidence type="ECO:0000256" key="1">
    <source>
        <dbReference type="ARBA" id="ARBA00004123"/>
    </source>
</evidence>
<organism evidence="8 9">
    <name type="scientific">Linderina pennispora</name>
    <dbReference type="NCBI Taxonomy" id="61395"/>
    <lineage>
        <taxon>Eukaryota</taxon>
        <taxon>Fungi</taxon>
        <taxon>Fungi incertae sedis</taxon>
        <taxon>Zoopagomycota</taxon>
        <taxon>Kickxellomycotina</taxon>
        <taxon>Kickxellomycetes</taxon>
        <taxon>Kickxellales</taxon>
        <taxon>Kickxellaceae</taxon>
        <taxon>Linderina</taxon>
    </lineage>
</organism>
<dbReference type="Gene3D" id="4.10.240.10">
    <property type="entry name" value="Zn(2)-C6 fungal-type DNA-binding domain"/>
    <property type="match status" value="1"/>
</dbReference>
<comment type="subcellular location">
    <subcellularLocation>
        <location evidence="1">Nucleus</location>
    </subcellularLocation>
</comment>
<evidence type="ECO:0000256" key="6">
    <source>
        <dbReference type="SAM" id="MobiDB-lite"/>
    </source>
</evidence>
<feature type="compositionally biased region" description="Pro residues" evidence="6">
    <location>
        <begin position="145"/>
        <end position="163"/>
    </location>
</feature>
<evidence type="ECO:0000313" key="8">
    <source>
        <dbReference type="EMBL" id="ORX70015.1"/>
    </source>
</evidence>
<dbReference type="GO" id="GO:0003677">
    <property type="term" value="F:DNA binding"/>
    <property type="evidence" value="ECO:0007669"/>
    <property type="project" value="InterPro"/>
</dbReference>
<dbReference type="Proteomes" id="UP000193922">
    <property type="component" value="Unassembled WGS sequence"/>
</dbReference>
<dbReference type="PANTHER" id="PTHR47338">
    <property type="entry name" value="ZN(II)2CYS6 TRANSCRIPTION FACTOR (EUROFUNG)-RELATED"/>
    <property type="match status" value="1"/>
</dbReference>
<dbReference type="InterPro" id="IPR007219">
    <property type="entry name" value="XnlR_reg_dom"/>
</dbReference>
<evidence type="ECO:0000256" key="4">
    <source>
        <dbReference type="ARBA" id="ARBA00023163"/>
    </source>
</evidence>
<dbReference type="PANTHER" id="PTHR47338:SF5">
    <property type="entry name" value="ZN(II)2CYS6 TRANSCRIPTION FACTOR (EUROFUNG)"/>
    <property type="match status" value="1"/>
</dbReference>
<feature type="compositionally biased region" description="Low complexity" evidence="6">
    <location>
        <begin position="73"/>
        <end position="120"/>
    </location>
</feature>
<dbReference type="InterPro" id="IPR001138">
    <property type="entry name" value="Zn2Cys6_DnaBD"/>
</dbReference>
<keyword evidence="9" id="KW-1185">Reference proteome</keyword>
<dbReference type="RefSeq" id="XP_040743653.1">
    <property type="nucleotide sequence ID" value="XM_040890333.1"/>
</dbReference>
<dbReference type="EMBL" id="MCFD01000006">
    <property type="protein sequence ID" value="ORX70015.1"/>
    <property type="molecule type" value="Genomic_DNA"/>
</dbReference>
<feature type="compositionally biased region" description="Low complexity" evidence="6">
    <location>
        <begin position="133"/>
        <end position="144"/>
    </location>
</feature>
<gene>
    <name evidence="8" type="ORF">DL89DRAFT_292694</name>
</gene>
<protein>
    <recommendedName>
        <fullName evidence="7">Zn(2)-C6 fungal-type domain-containing protein</fullName>
    </recommendedName>
</protein>
<dbReference type="GO" id="GO:0005634">
    <property type="term" value="C:nucleus"/>
    <property type="evidence" value="ECO:0007669"/>
    <property type="project" value="UniProtKB-SubCell"/>
</dbReference>
<dbReference type="STRING" id="61395.A0A1Y1W9F0"/>
<keyword evidence="2" id="KW-0479">Metal-binding</keyword>
<feature type="domain" description="Zn(2)-C6 fungal-type" evidence="7">
    <location>
        <begin position="255"/>
        <end position="285"/>
    </location>
</feature>
<evidence type="ECO:0000256" key="2">
    <source>
        <dbReference type="ARBA" id="ARBA00022723"/>
    </source>
</evidence>
<feature type="compositionally biased region" description="Low complexity" evidence="6">
    <location>
        <begin position="318"/>
        <end position="332"/>
    </location>
</feature>
<evidence type="ECO:0000256" key="3">
    <source>
        <dbReference type="ARBA" id="ARBA00023015"/>
    </source>
</evidence>
<dbReference type="GO" id="GO:0006351">
    <property type="term" value="P:DNA-templated transcription"/>
    <property type="evidence" value="ECO:0007669"/>
    <property type="project" value="InterPro"/>
</dbReference>
<dbReference type="AlphaFoldDB" id="A0A1Y1W9F0"/>
<keyword evidence="4" id="KW-0804">Transcription</keyword>